<protein>
    <recommendedName>
        <fullName evidence="2">Molybdopterin synthase catalytic subunit</fullName>
    </recommendedName>
</protein>
<gene>
    <name evidence="1" type="ORF">METZ01_LOCUS87009</name>
</gene>
<name>A0A381V1A6_9ZZZZ</name>
<dbReference type="PANTHER" id="PTHR23404">
    <property type="entry name" value="MOLYBDOPTERIN SYNTHASE RELATED"/>
    <property type="match status" value="1"/>
</dbReference>
<dbReference type="InterPro" id="IPR003448">
    <property type="entry name" value="Mopterin_biosynth_MoaE"/>
</dbReference>
<proteinExistence type="predicted"/>
<dbReference type="AlphaFoldDB" id="A0A381V1A6"/>
<evidence type="ECO:0000313" key="1">
    <source>
        <dbReference type="EMBL" id="SVA34155.1"/>
    </source>
</evidence>
<dbReference type="SUPFAM" id="SSF54690">
    <property type="entry name" value="Molybdopterin synthase subunit MoaE"/>
    <property type="match status" value="1"/>
</dbReference>
<dbReference type="GO" id="GO:0006777">
    <property type="term" value="P:Mo-molybdopterin cofactor biosynthetic process"/>
    <property type="evidence" value="ECO:0007669"/>
    <property type="project" value="InterPro"/>
</dbReference>
<reference evidence="1" key="1">
    <citation type="submission" date="2018-05" db="EMBL/GenBank/DDBJ databases">
        <authorList>
            <person name="Lanie J.A."/>
            <person name="Ng W.-L."/>
            <person name="Kazmierczak K.M."/>
            <person name="Andrzejewski T.M."/>
            <person name="Davidsen T.M."/>
            <person name="Wayne K.J."/>
            <person name="Tettelin H."/>
            <person name="Glass J.I."/>
            <person name="Rusch D."/>
            <person name="Podicherti R."/>
            <person name="Tsui H.-C.T."/>
            <person name="Winkler M.E."/>
        </authorList>
    </citation>
    <scope>NUCLEOTIDE SEQUENCE</scope>
</reference>
<dbReference type="InterPro" id="IPR036563">
    <property type="entry name" value="MoaE_sf"/>
</dbReference>
<dbReference type="Gene3D" id="3.90.1170.40">
    <property type="entry name" value="Molybdopterin biosynthesis MoaE subunit"/>
    <property type="match status" value="1"/>
</dbReference>
<organism evidence="1">
    <name type="scientific">marine metagenome</name>
    <dbReference type="NCBI Taxonomy" id="408172"/>
    <lineage>
        <taxon>unclassified sequences</taxon>
        <taxon>metagenomes</taxon>
        <taxon>ecological metagenomes</taxon>
    </lineage>
</organism>
<accession>A0A381V1A6</accession>
<evidence type="ECO:0008006" key="2">
    <source>
        <dbReference type="Google" id="ProtNLM"/>
    </source>
</evidence>
<dbReference type="Pfam" id="PF02391">
    <property type="entry name" value="MoaE"/>
    <property type="match status" value="1"/>
</dbReference>
<sequence>MTLQHYPGMTEKELNRIDDEAHSRWPLGASLIIHRYGRLQPGEQIVLVATASAHRKAAFEACEFLIDFLKTRAPFWKKEDYGSVTEWVGSLEADNRATEKWYEKKQSNLI</sequence>
<dbReference type="EMBL" id="UINC01007586">
    <property type="protein sequence ID" value="SVA34155.1"/>
    <property type="molecule type" value="Genomic_DNA"/>
</dbReference>
<dbReference type="CDD" id="cd00756">
    <property type="entry name" value="MoaE"/>
    <property type="match status" value="1"/>
</dbReference>